<sequence length="172" mass="19855">MARLPRVRPRDDRWAEIGEEAFQEDERRITGRHHLPEPLPDWAEDLFRVARAAFIAHKYVRRTGVQDRWTRRISLAVPVTEYERWQSEPPVPTSPHFSGSSRGLWSVDFRPLAGHQVEEAMVFPGYAQPEQLWFGTVGIRATDLHSRASTASRAVQVSRCTLHKLRSASYIQ</sequence>
<dbReference type="EMBL" id="CP018047">
    <property type="protein sequence ID" value="AQU67307.1"/>
    <property type="molecule type" value="Genomic_DNA"/>
</dbReference>
<keyword evidence="2" id="KW-1185">Reference proteome</keyword>
<proteinExistence type="predicted"/>
<reference evidence="1 2" key="1">
    <citation type="submission" date="2016-11" db="EMBL/GenBank/DDBJ databases">
        <title>Complete genome sequence of Streptomyces niveus SCSIO 3406.</title>
        <authorList>
            <person name="Zhu Q."/>
            <person name="Cheng W."/>
            <person name="Song Y."/>
            <person name="Li Q."/>
            <person name="Ju J."/>
        </authorList>
    </citation>
    <scope>NUCLEOTIDE SEQUENCE [LARGE SCALE GENOMIC DNA]</scope>
    <source>
        <strain evidence="1 2">SCSIO 3406</strain>
    </source>
</reference>
<dbReference type="KEGG" id="snw:BBN63_14715"/>
<protein>
    <submittedName>
        <fullName evidence="1">Uncharacterized protein</fullName>
    </submittedName>
</protein>
<organism evidence="1 2">
    <name type="scientific">Streptomyces niveus</name>
    <name type="common">Streptomyces spheroides</name>
    <dbReference type="NCBI Taxonomy" id="193462"/>
    <lineage>
        <taxon>Bacteria</taxon>
        <taxon>Bacillati</taxon>
        <taxon>Actinomycetota</taxon>
        <taxon>Actinomycetes</taxon>
        <taxon>Kitasatosporales</taxon>
        <taxon>Streptomycetaceae</taxon>
        <taxon>Streptomyces</taxon>
    </lineage>
</organism>
<accession>A0A1U9QSZ2</accession>
<gene>
    <name evidence="1" type="ORF">BBN63_14715</name>
</gene>
<evidence type="ECO:0000313" key="1">
    <source>
        <dbReference type="EMBL" id="AQU67307.1"/>
    </source>
</evidence>
<evidence type="ECO:0000313" key="2">
    <source>
        <dbReference type="Proteomes" id="UP000189677"/>
    </source>
</evidence>
<dbReference type="Proteomes" id="UP000189677">
    <property type="component" value="Chromosome"/>
</dbReference>
<name>A0A1U9QSZ2_STRNV</name>
<dbReference type="AlphaFoldDB" id="A0A1U9QSZ2"/>